<keyword evidence="11 16" id="KW-0175">Coiled coil</keyword>
<dbReference type="GO" id="GO:0007165">
    <property type="term" value="P:signal transduction"/>
    <property type="evidence" value="ECO:0007669"/>
    <property type="project" value="UniProtKB-ARBA"/>
</dbReference>
<feature type="region of interest" description="Disordered" evidence="17">
    <location>
        <begin position="2026"/>
        <end position="2056"/>
    </location>
</feature>
<feature type="compositionally biased region" description="Polar residues" evidence="17">
    <location>
        <begin position="2348"/>
        <end position="2388"/>
    </location>
</feature>
<keyword evidence="7" id="KW-0963">Cytoplasm</keyword>
<feature type="compositionally biased region" description="Polar residues" evidence="17">
    <location>
        <begin position="2276"/>
        <end position="2294"/>
    </location>
</feature>
<comment type="subunit">
    <text evidence="4">Homooctamer.</text>
</comment>
<comment type="similarity">
    <text evidence="3">Belongs to the UDPGP type 1 family.</text>
</comment>
<feature type="compositionally biased region" description="Basic and acidic residues" evidence="17">
    <location>
        <begin position="2390"/>
        <end position="2400"/>
    </location>
</feature>
<evidence type="ECO:0000313" key="19">
    <source>
        <dbReference type="EMBL" id="KAG7512519.1"/>
    </source>
</evidence>
<dbReference type="InterPro" id="IPR016267">
    <property type="entry name" value="UDPGP_trans"/>
</dbReference>
<evidence type="ECO:0000256" key="9">
    <source>
        <dbReference type="ARBA" id="ARBA00022679"/>
    </source>
</evidence>
<dbReference type="Pfam" id="PF01704">
    <property type="entry name" value="UDPGP"/>
    <property type="match status" value="1"/>
</dbReference>
<comment type="pathway">
    <text evidence="2">Glycan biosynthesis; glycogen biosynthesis.</text>
</comment>
<proteinExistence type="inferred from homology"/>
<feature type="domain" description="Calponin-homology (CH)" evidence="18">
    <location>
        <begin position="612"/>
        <end position="732"/>
    </location>
</feature>
<reference evidence="19 20" key="1">
    <citation type="journal article" date="2021" name="Sci. Rep.">
        <title>Chromosome anchoring in Senegalese sole (Solea senegalensis) reveals sex-associated markers and genome rearrangements in flatfish.</title>
        <authorList>
            <person name="Guerrero-Cozar I."/>
            <person name="Gomez-Garrido J."/>
            <person name="Berbel C."/>
            <person name="Martinez-Blanch J.F."/>
            <person name="Alioto T."/>
            <person name="Claros M.G."/>
            <person name="Gagnaire P.A."/>
            <person name="Manchado M."/>
        </authorList>
    </citation>
    <scope>NUCLEOTIDE SEQUENCE [LARGE SCALE GENOMIC DNA]</scope>
    <source>
        <strain evidence="19">Sse05_10M</strain>
    </source>
</reference>
<feature type="compositionally biased region" description="Polar residues" evidence="17">
    <location>
        <begin position="2238"/>
        <end position="2256"/>
    </location>
</feature>
<comment type="subcellular location">
    <subcellularLocation>
        <location evidence="1">Cytoplasm</location>
    </subcellularLocation>
</comment>
<dbReference type="FunFam" id="2.160.10.10:FF:000001">
    <property type="entry name" value="UTP--glucose-1-phosphate uridylyltransferase"/>
    <property type="match status" value="1"/>
</dbReference>
<keyword evidence="8" id="KW-0344">Guanine-nucleotide releasing factor</keyword>
<feature type="coiled-coil region" evidence="16">
    <location>
        <begin position="846"/>
        <end position="1011"/>
    </location>
</feature>
<evidence type="ECO:0000256" key="10">
    <source>
        <dbReference type="ARBA" id="ARBA00022695"/>
    </source>
</evidence>
<feature type="compositionally biased region" description="Polar residues" evidence="17">
    <location>
        <begin position="2182"/>
        <end position="2230"/>
    </location>
</feature>
<evidence type="ECO:0000256" key="5">
    <source>
        <dbReference type="ARBA" id="ARBA00012415"/>
    </source>
</evidence>
<comment type="similarity">
    <text evidence="15">Belongs to the CCDC88 family.</text>
</comment>
<evidence type="ECO:0000256" key="6">
    <source>
        <dbReference type="ARBA" id="ARBA00019048"/>
    </source>
</evidence>
<dbReference type="EC" id="2.7.7.9" evidence="5"/>
<evidence type="ECO:0000256" key="16">
    <source>
        <dbReference type="SAM" id="Coils"/>
    </source>
</evidence>
<evidence type="ECO:0000313" key="20">
    <source>
        <dbReference type="Proteomes" id="UP000693946"/>
    </source>
</evidence>
<dbReference type="FunFam" id="1.10.418.10:FF:000035">
    <property type="entry name" value="girdin isoform X1"/>
    <property type="match status" value="1"/>
</dbReference>
<dbReference type="InterPro" id="IPR001715">
    <property type="entry name" value="CH_dom"/>
</dbReference>
<evidence type="ECO:0000259" key="18">
    <source>
        <dbReference type="PROSITE" id="PS50021"/>
    </source>
</evidence>
<dbReference type="EMBL" id="JAGKHQ010000007">
    <property type="protein sequence ID" value="KAG7512519.1"/>
    <property type="molecule type" value="Genomic_DNA"/>
</dbReference>
<feature type="compositionally biased region" description="Low complexity" evidence="17">
    <location>
        <begin position="2034"/>
        <end position="2050"/>
    </location>
</feature>
<sequence>MAIYVQGLSNVGVANTGMAQFQQMMRQQLETSMHTELEKLLDTTTEAEREVFKKDSEGFTNLFHRFLQVKGPSVEWIKIQRPPEDSIQPYDKIAARGLPDNVADSLNKLVVVKLNGGLGTSMGCKGPKSLISVRNENTFLDLTVQQIEHLNKTYNTDVPLVLMNSFNTDEDTNKILQKYTHHRVKIHTFNQSRYPRINKESLLPVATNLGQNTEGWYPPGHGDIYASFYNSGLLDQLIKQGKEYIFVSNIDNLGATVDLHILHHLVSQSNSKRCEFIMEVTDKTRADVKGGTLIEYEGKLRLLEIAQVPKAHVDEFKSVTKFKIFNTNNLWISLAAIKRLQEQKAMDLEIIVNPKTLDGGQNVIQLETAVGAAIKCFDNAMGINVPRSRFLPVKTTSDLLLVMSNLYSLDAGCLTMSPKREFPTTPHVKLGSSFTKVQEYLIRFESIPDMLELDHLTVSGDVTFGKNVSVKGTVIIIANHGDRIDIPAGSMLENKICQTSLSVPTPLTPSKEGHFKNVYNKFQSGKISDGSDTHQKQALFADRKLKLMVNLLVHICAYITPHEWNLNKPTRPFAAASSSSSISAANQRRRSLWGEKENENMESEVFTPLLEQFMLTPLVCWVKTVGQPAVTDGSKLSEYVQLVDGIYLNEIMLEINPKATVQRTNKKVNNDPTLRIQNLSILIRQIKAYYQESLQQLVMMPLPNVLVLGRNPLSEQGLDEMKKLLLLLLGCAVQCEKKEEYIERIQTLDFHSKAAIASHIQEVTHNQENVVDLQWLESGEIPAEDLDSLSRNLAFHLKHLVDERDTQLETIVELTQERDCVQLSPLAPYPTQSPNDSPSMRRTESRQHLSVELADAKAKIRRLRQELEEKSEQLLDTRQELENMEVEFKRLQQESYQLLSDARSARAYRDELDSLREKAIRVDKLESELSRYKEKLHDIEFYKARVEELKEDNQVLLETKSMLEEQLDASRTRSDKLHLLEKENLQLKSKIHDLERERDMDRKRMEELLEENLVLGMAQKQSMDESLHLGWELEQLSKTPELAEIPQKSLGEEVNDLTSSRLLKLEKENQTLLKSVEELRGAASQDTVAKLAKVSQENQKLNQTLEQLQTELTTDRESLRCAESLSTDLMKEKALLEKTLETLRENSERQLKGLEQENKHLSQTVASLRQRCQVGAEARVKDVEKENRILHESICETTAKLNKMEFERKQLRKELEVMKERGERAEELEIQMEKLERDKESLQKKVASLGITCEKVCSLEKENTDLEAEGRRLKKKLDALKNMAFQLEALEKENSQLEEENLELRRSAESLRSAGAKAAQLEAENMELESEKSQLKRSLELLKASSKKTERLEVSYQGLDTENQRLQKALENSSKKIQQLEVELQEVETENQALQRNLEELKISSKRLEQLEQENKTLEQESSLLEKDKKLLEKENKRLRHQAEIRDSTLEDNNQRITSLEKENRTMGKEMIFFRDSCTRVKDLERENKELVKLASIDKKTLITLREELVSEKLRTQQMNNDLDKLTHQLEKIGLNKERLLHDENSDDRFKLLETKLESTLKSSLEIKEEKIAALEARLQESSNLNQQLRQELKTVKKNYEALRQREEEERMVLSSPPRGGEDSQCVSKWEKESHEATRELLKVKDRLIEVERNNATLQAEKAALRSQLKQLETQSSNLQAQIVAVQRQTASLQENNTTLQTQNAKLQVENSTLSSQSAALMAHNAQLQTQQSSVEGERDGALKEKEDVRATYELLLRDHEKLAALHEMQAVDYEALIGKNRGLKSSHKSLEQQHRDLEDKYKQLLQRKGELEELEKNLKEQQERIAQDNQEHRATADQYKLLKEENDRLNSTYRQLVKDNENLQSDHKNTKSLLNSAKLEQTKLEAEFSKLKEQYQQLDITSTKLTNQCELLSQLKGNLEEENRHLLDQIQTLMLQNRTLLEQTMESKDLFHVEQRQYIDKLNELRRQKEKLEEKIMDQYKFYDPSPPRRRGNWIKLQVKKLINPKSRERMRSLTLTPSRSEYSDAFLSFPPDSQDSSSIGSGSNSLDDTLTQRKSSTIKRLPFMRNRSKDKDKAKAIYRRSMSMNDLLQTMAVAAAPGSQWAGSTENLDGAEGGDAGMTGSGRRGGRRMKELAFSTNAIDCAALTLPSAGHSRAKHRLHVKDNVSCEDVAGSSEEPKCQGTLNGSLSRPHSESSGEFSLSLDQEVWSSSGSSPVQQPTSSRSSHQSPLQLRRSHDPSASVSSPGQSQVRKTASPGNEVLSLQQFLDEGIDPAESGSQENLTVDSPRLPTSSEHVQKERTKSRGILRSSSGRAAPLTSDRPPRSSGQPGRPTLRKAESTRVRGSVPIRSSLSSQGKATSVSERLDSASSTLPRASSVISTAEGTTRRTSIHDLLSKDIRQPVSVDASPPVASTKAAVRSQPTPNVEGRKSKSRSGEPQQSC</sequence>
<evidence type="ECO:0000256" key="1">
    <source>
        <dbReference type="ARBA" id="ARBA00004496"/>
    </source>
</evidence>
<dbReference type="PANTHER" id="PTHR18947:SF30">
    <property type="entry name" value="GIRDIN"/>
    <property type="match status" value="1"/>
</dbReference>
<keyword evidence="9" id="KW-0808">Transferase</keyword>
<dbReference type="GO" id="GO:0008017">
    <property type="term" value="F:microtubule binding"/>
    <property type="evidence" value="ECO:0007669"/>
    <property type="project" value="TreeGrafter"/>
</dbReference>
<dbReference type="CDD" id="cd00897">
    <property type="entry name" value="UGPase_euk"/>
    <property type="match status" value="1"/>
</dbReference>
<dbReference type="GO" id="GO:0051959">
    <property type="term" value="F:dynein light intermediate chain binding"/>
    <property type="evidence" value="ECO:0007669"/>
    <property type="project" value="TreeGrafter"/>
</dbReference>
<dbReference type="InterPro" id="IPR002618">
    <property type="entry name" value="UDPGP_fam"/>
</dbReference>
<feature type="region of interest" description="Disordered" evidence="17">
    <location>
        <begin position="1607"/>
        <end position="1627"/>
    </location>
</feature>
<dbReference type="InterPro" id="IPR043936">
    <property type="entry name" value="HOOK_N"/>
</dbReference>
<evidence type="ECO:0000256" key="7">
    <source>
        <dbReference type="ARBA" id="ARBA00022490"/>
    </source>
</evidence>
<feature type="compositionally biased region" description="Gly residues" evidence="17">
    <location>
        <begin position="2113"/>
        <end position="2125"/>
    </location>
</feature>
<evidence type="ECO:0000256" key="11">
    <source>
        <dbReference type="ARBA" id="ARBA00023054"/>
    </source>
</evidence>
<comment type="function">
    <text evidence="12">UTP--glucose-1-phosphate uridylyltransferase catalyzing the conversion of glucose-1-phosphate into UDP-glucose, a crucial precursor for the production of glycogen.</text>
</comment>
<evidence type="ECO:0000256" key="12">
    <source>
        <dbReference type="ARBA" id="ARBA00023579"/>
    </source>
</evidence>
<dbReference type="GO" id="GO:0031122">
    <property type="term" value="P:cytoplasmic microtubule organization"/>
    <property type="evidence" value="ECO:0007669"/>
    <property type="project" value="TreeGrafter"/>
</dbReference>
<evidence type="ECO:0000256" key="3">
    <source>
        <dbReference type="ARBA" id="ARBA00010401"/>
    </source>
</evidence>
<feature type="region of interest" description="Disordered" evidence="17">
    <location>
        <begin position="2172"/>
        <end position="2256"/>
    </location>
</feature>
<evidence type="ECO:0000256" key="2">
    <source>
        <dbReference type="ARBA" id="ARBA00004964"/>
    </source>
</evidence>
<comment type="caution">
    <text evidence="19">The sequence shown here is derived from an EMBL/GenBank/DDBJ whole genome shotgun (WGS) entry which is preliminary data.</text>
</comment>
<feature type="coiled-coil region" evidence="16">
    <location>
        <begin position="1201"/>
        <end position="1470"/>
    </location>
</feature>
<dbReference type="PANTHER" id="PTHR18947">
    <property type="entry name" value="HOOK PROTEINS"/>
    <property type="match status" value="1"/>
</dbReference>
<dbReference type="GO" id="GO:0005813">
    <property type="term" value="C:centrosome"/>
    <property type="evidence" value="ECO:0007669"/>
    <property type="project" value="TreeGrafter"/>
</dbReference>
<dbReference type="GO" id="GO:0003983">
    <property type="term" value="F:UTP:glucose-1-phosphate uridylyltransferase activity"/>
    <property type="evidence" value="ECO:0007669"/>
    <property type="project" value="UniProtKB-EC"/>
</dbReference>
<comment type="catalytic activity">
    <reaction evidence="14">
        <text>alpha-D-glucose 1-phosphate + UTP + H(+) = UDP-alpha-D-glucose + diphosphate</text>
        <dbReference type="Rhea" id="RHEA:19889"/>
        <dbReference type="ChEBI" id="CHEBI:15378"/>
        <dbReference type="ChEBI" id="CHEBI:33019"/>
        <dbReference type="ChEBI" id="CHEBI:46398"/>
        <dbReference type="ChEBI" id="CHEBI:58601"/>
        <dbReference type="ChEBI" id="CHEBI:58885"/>
        <dbReference type="EC" id="2.7.7.9"/>
    </reaction>
    <physiologicalReaction direction="left-to-right" evidence="14">
        <dbReference type="Rhea" id="RHEA:19890"/>
    </physiologicalReaction>
</comment>
<feature type="region of interest" description="Disordered" evidence="17">
    <location>
        <begin position="2103"/>
        <end position="2129"/>
    </location>
</feature>
<dbReference type="PROSITE" id="PS50021">
    <property type="entry name" value="CH"/>
    <property type="match status" value="1"/>
</dbReference>
<keyword evidence="20" id="KW-1185">Reference proteome</keyword>
<organism evidence="19 20">
    <name type="scientific">Solea senegalensis</name>
    <name type="common">Senegalese sole</name>
    <dbReference type="NCBI Taxonomy" id="28829"/>
    <lineage>
        <taxon>Eukaryota</taxon>
        <taxon>Metazoa</taxon>
        <taxon>Chordata</taxon>
        <taxon>Craniata</taxon>
        <taxon>Vertebrata</taxon>
        <taxon>Euteleostomi</taxon>
        <taxon>Actinopterygii</taxon>
        <taxon>Neopterygii</taxon>
        <taxon>Teleostei</taxon>
        <taxon>Neoteleostei</taxon>
        <taxon>Acanthomorphata</taxon>
        <taxon>Carangaria</taxon>
        <taxon>Pleuronectiformes</taxon>
        <taxon>Pleuronectoidei</taxon>
        <taxon>Soleidae</taxon>
        <taxon>Solea</taxon>
    </lineage>
</organism>
<dbReference type="GO" id="GO:0005085">
    <property type="term" value="F:guanyl-nucleotide exchange factor activity"/>
    <property type="evidence" value="ECO:0007669"/>
    <property type="project" value="UniProtKB-KW"/>
</dbReference>
<evidence type="ECO:0000256" key="13">
    <source>
        <dbReference type="ARBA" id="ARBA00031959"/>
    </source>
</evidence>
<dbReference type="Pfam" id="PF19047">
    <property type="entry name" value="HOOK_N"/>
    <property type="match status" value="1"/>
</dbReference>
<dbReference type="GO" id="GO:0030705">
    <property type="term" value="P:cytoskeleton-dependent intracellular transport"/>
    <property type="evidence" value="ECO:0007669"/>
    <property type="project" value="InterPro"/>
</dbReference>
<dbReference type="FunFam" id="3.90.550.10:FF:000002">
    <property type="entry name" value="UTP--glucose-1-phosphate uridylyltransferase"/>
    <property type="match status" value="1"/>
</dbReference>
<feature type="coiled-coil region" evidence="16">
    <location>
        <begin position="1062"/>
        <end position="1171"/>
    </location>
</feature>
<protein>
    <recommendedName>
        <fullName evidence="6">UTP--glucose-1-phosphate uridylyltransferase</fullName>
        <ecNumber evidence="5">2.7.7.9</ecNumber>
    </recommendedName>
    <alternativeName>
        <fullName evidence="13">UDP-glucose pyrophosphorylase</fullName>
    </alternativeName>
</protein>
<accession>A0AAV6S562</accession>
<gene>
    <name evidence="19" type="ORF">JOB18_032103</name>
</gene>
<dbReference type="Proteomes" id="UP000693946">
    <property type="component" value="Linkage Group LG15"/>
</dbReference>
<evidence type="ECO:0000256" key="15">
    <source>
        <dbReference type="ARBA" id="ARBA00061299"/>
    </source>
</evidence>
<name>A0AAV6S562_SOLSE</name>
<dbReference type="GO" id="GO:0005737">
    <property type="term" value="C:cytoplasm"/>
    <property type="evidence" value="ECO:0007669"/>
    <property type="project" value="UniProtKB-SubCell"/>
</dbReference>
<feature type="region of interest" description="Disordered" evidence="17">
    <location>
        <begin position="2271"/>
        <end position="2442"/>
    </location>
</feature>
<evidence type="ECO:0000256" key="4">
    <source>
        <dbReference type="ARBA" id="ARBA00011823"/>
    </source>
</evidence>
<evidence type="ECO:0000256" key="8">
    <source>
        <dbReference type="ARBA" id="ARBA00022658"/>
    </source>
</evidence>
<evidence type="ECO:0000256" key="14">
    <source>
        <dbReference type="ARBA" id="ARBA00047432"/>
    </source>
</evidence>
<evidence type="ECO:0000256" key="17">
    <source>
        <dbReference type="SAM" id="MobiDB-lite"/>
    </source>
</evidence>
<keyword evidence="10" id="KW-0548">Nucleotidyltransferase</keyword>
<dbReference type="GO" id="GO:0006011">
    <property type="term" value="P:UDP-alpha-D-glucose metabolic process"/>
    <property type="evidence" value="ECO:0007669"/>
    <property type="project" value="InterPro"/>
</dbReference>
<feature type="coiled-coil region" evidence="16">
    <location>
        <begin position="1781"/>
        <end position="1983"/>
    </location>
</feature>